<proteinExistence type="predicted"/>
<protein>
    <submittedName>
        <fullName evidence="1">Uncharacterized protein</fullName>
    </submittedName>
</protein>
<name>A0A1F4V664_UNCKA</name>
<dbReference type="STRING" id="1802620.A3D91_03335"/>
<evidence type="ECO:0000313" key="1">
    <source>
        <dbReference type="EMBL" id="OGC52678.1"/>
    </source>
</evidence>
<dbReference type="Proteomes" id="UP000178127">
    <property type="component" value="Unassembled WGS sequence"/>
</dbReference>
<organism evidence="1 2">
    <name type="scientific">candidate division WWE3 bacterium RIFCSPHIGHO2_02_FULL_38_14</name>
    <dbReference type="NCBI Taxonomy" id="1802620"/>
    <lineage>
        <taxon>Bacteria</taxon>
        <taxon>Katanobacteria</taxon>
    </lineage>
</organism>
<sequence length="132" mass="14836">MNSLQYTSGGIVINDHPAVTGTEVVAFDRSRKFKWAATIWTGLRGFPGAERIEGTYEANAAVVPMDIGDFVMFGRPLAGGGLSHYLFEITGAETLSPMRDEPQQPFLREAFLGRGWLEEYQRLDMELPWYMN</sequence>
<comment type="caution">
    <text evidence="1">The sequence shown here is derived from an EMBL/GenBank/DDBJ whole genome shotgun (WGS) entry which is preliminary data.</text>
</comment>
<gene>
    <name evidence="1" type="ORF">A3D91_03335</name>
</gene>
<dbReference type="EMBL" id="MEVD01000022">
    <property type="protein sequence ID" value="OGC52678.1"/>
    <property type="molecule type" value="Genomic_DNA"/>
</dbReference>
<reference evidence="1 2" key="1">
    <citation type="journal article" date="2016" name="Nat. Commun.">
        <title>Thousands of microbial genomes shed light on interconnected biogeochemical processes in an aquifer system.</title>
        <authorList>
            <person name="Anantharaman K."/>
            <person name="Brown C.T."/>
            <person name="Hug L.A."/>
            <person name="Sharon I."/>
            <person name="Castelle C.J."/>
            <person name="Probst A.J."/>
            <person name="Thomas B.C."/>
            <person name="Singh A."/>
            <person name="Wilkins M.J."/>
            <person name="Karaoz U."/>
            <person name="Brodie E.L."/>
            <person name="Williams K.H."/>
            <person name="Hubbard S.S."/>
            <person name="Banfield J.F."/>
        </authorList>
    </citation>
    <scope>NUCLEOTIDE SEQUENCE [LARGE SCALE GENOMIC DNA]</scope>
</reference>
<evidence type="ECO:0000313" key="2">
    <source>
        <dbReference type="Proteomes" id="UP000178127"/>
    </source>
</evidence>
<accession>A0A1F4V664</accession>
<dbReference type="AlphaFoldDB" id="A0A1F4V664"/>